<dbReference type="RefSeq" id="WP_053967804.1">
    <property type="nucleotide sequence ID" value="NZ_JAWJXX010000002.1"/>
</dbReference>
<sequence length="271" mass="29349">MAAESGSAVEGSWERPTVFYNKKVKYLIYGLILLFFAYSFWNLRISPSRFLRGIGAGVELVSSMLPPAYTPSQRELLIQGILESIVMTIVATTMGIIVSVPVAVMSSNNLSPKPVYYVGRSIVAVTRSLHELIVAIIMVKAVGFGPLAGVLALAFKTIGFFAKLLAEEIEDIDRGQMEAITAVGGTPIQTYVYGVLPQVMPRIVGLSIYRLDINLRHSTVVGIVGAGGIGITLLNSFDKYDYQFSMAIIAVIVAIVMVGEGVSALVRRRIQ</sequence>
<organism evidence="9 11">
    <name type="scientific">Haloarcula rubripromontorii</name>
    <dbReference type="NCBI Taxonomy" id="1705562"/>
    <lineage>
        <taxon>Archaea</taxon>
        <taxon>Methanobacteriati</taxon>
        <taxon>Methanobacteriota</taxon>
        <taxon>Stenosarchaea group</taxon>
        <taxon>Halobacteria</taxon>
        <taxon>Halobacteriales</taxon>
        <taxon>Haloarculaceae</taxon>
        <taxon>Haloarcula</taxon>
    </lineage>
</organism>
<feature type="domain" description="ABC transmembrane type-1" evidence="8">
    <location>
        <begin position="81"/>
        <end position="263"/>
    </location>
</feature>
<dbReference type="InterPro" id="IPR005769">
    <property type="entry name" value="PhnE/PtxC"/>
</dbReference>
<comment type="similarity">
    <text evidence="7">Belongs to the binding-protein-dependent transport system permease family.</text>
</comment>
<dbReference type="GO" id="GO:0005886">
    <property type="term" value="C:plasma membrane"/>
    <property type="evidence" value="ECO:0007669"/>
    <property type="project" value="UniProtKB-SubCell"/>
</dbReference>
<dbReference type="PATRIC" id="fig|1705562.3.peg.3000"/>
<dbReference type="SUPFAM" id="SSF161098">
    <property type="entry name" value="MetI-like"/>
    <property type="match status" value="1"/>
</dbReference>
<dbReference type="OrthoDB" id="252910at2157"/>
<dbReference type="EMBL" id="LIUF01000002">
    <property type="protein sequence ID" value="KOX94128.1"/>
    <property type="molecule type" value="Genomic_DNA"/>
</dbReference>
<evidence type="ECO:0000259" key="8">
    <source>
        <dbReference type="PROSITE" id="PS50928"/>
    </source>
</evidence>
<evidence type="ECO:0000313" key="10">
    <source>
        <dbReference type="EMBL" id="NLV07835.1"/>
    </source>
</evidence>
<keyword evidence="4 7" id="KW-0812">Transmembrane</keyword>
<comment type="subcellular location">
    <subcellularLocation>
        <location evidence="1 7">Cell membrane</location>
        <topology evidence="1 7">Multi-pass membrane protein</topology>
    </subcellularLocation>
</comment>
<feature type="transmembrane region" description="Helical" evidence="7">
    <location>
        <begin position="26"/>
        <end position="43"/>
    </location>
</feature>
<feature type="transmembrane region" description="Helical" evidence="7">
    <location>
        <begin position="81"/>
        <end position="104"/>
    </location>
</feature>
<evidence type="ECO:0000256" key="7">
    <source>
        <dbReference type="RuleBase" id="RU363032"/>
    </source>
</evidence>
<evidence type="ECO:0000256" key="5">
    <source>
        <dbReference type="ARBA" id="ARBA00022989"/>
    </source>
</evidence>
<dbReference type="PANTHER" id="PTHR30043">
    <property type="entry name" value="PHOSPHONATES TRANSPORT SYSTEM PERMEASE PROTEIN"/>
    <property type="match status" value="1"/>
</dbReference>
<dbReference type="AlphaFoldDB" id="A0A0M9ALV0"/>
<dbReference type="STRING" id="1705562.AMS69_09485"/>
<comment type="caution">
    <text evidence="9">The sequence shown here is derived from an EMBL/GenBank/DDBJ whole genome shotgun (WGS) entry which is preliminary data.</text>
</comment>
<keyword evidence="11" id="KW-1185">Reference proteome</keyword>
<accession>A0A0M9ALV0</accession>
<dbReference type="NCBIfam" id="TIGR01097">
    <property type="entry name" value="PhnE"/>
    <property type="match status" value="1"/>
</dbReference>
<gene>
    <name evidence="10" type="primary">phnE</name>
    <name evidence="9" type="ORF">AMS69_09485</name>
    <name evidence="10" type="ORF">GOC83_17020</name>
</gene>
<dbReference type="Pfam" id="PF00528">
    <property type="entry name" value="BPD_transp_1"/>
    <property type="match status" value="1"/>
</dbReference>
<evidence type="ECO:0000256" key="1">
    <source>
        <dbReference type="ARBA" id="ARBA00004651"/>
    </source>
</evidence>
<evidence type="ECO:0000313" key="9">
    <source>
        <dbReference type="EMBL" id="KOX94128.1"/>
    </source>
</evidence>
<dbReference type="InterPro" id="IPR035906">
    <property type="entry name" value="MetI-like_sf"/>
</dbReference>
<keyword evidence="2 7" id="KW-0813">Transport</keyword>
<feature type="transmembrane region" description="Helical" evidence="7">
    <location>
        <begin position="243"/>
        <end position="266"/>
    </location>
</feature>
<dbReference type="PROSITE" id="PS50928">
    <property type="entry name" value="ABC_TM1"/>
    <property type="match status" value="1"/>
</dbReference>
<evidence type="ECO:0000256" key="6">
    <source>
        <dbReference type="ARBA" id="ARBA00023136"/>
    </source>
</evidence>
<feature type="transmembrane region" description="Helical" evidence="7">
    <location>
        <begin position="219"/>
        <end position="237"/>
    </location>
</feature>
<dbReference type="EMBL" id="WOWB01000003">
    <property type="protein sequence ID" value="NLV07835.1"/>
    <property type="molecule type" value="Genomic_DNA"/>
</dbReference>
<reference evidence="9 11" key="1">
    <citation type="submission" date="2015-08" db="EMBL/GenBank/DDBJ databases">
        <title>Genomes of Isolates from Cabo Rojo, PR.</title>
        <authorList>
            <person name="Sanchez-Nieves R.L."/>
            <person name="Montalvo-Rodriguez R."/>
        </authorList>
    </citation>
    <scope>NUCLEOTIDE SEQUENCE [LARGE SCALE GENOMIC DNA]</scope>
    <source>
        <strain evidence="9 11">SL3</strain>
    </source>
</reference>
<evidence type="ECO:0000256" key="3">
    <source>
        <dbReference type="ARBA" id="ARBA00022475"/>
    </source>
</evidence>
<dbReference type="InterPro" id="IPR000515">
    <property type="entry name" value="MetI-like"/>
</dbReference>
<dbReference type="PANTHER" id="PTHR30043:SF1">
    <property type="entry name" value="ABC TRANSPORT SYSTEM PERMEASE PROTEIN P69"/>
    <property type="match status" value="1"/>
</dbReference>
<evidence type="ECO:0000256" key="4">
    <source>
        <dbReference type="ARBA" id="ARBA00022692"/>
    </source>
</evidence>
<reference evidence="10" key="2">
    <citation type="submission" date="2019-12" db="EMBL/GenBank/DDBJ databases">
        <title>The whole-genome sequencing of Haloarcula japonica strain pws8.</title>
        <authorList>
            <person name="Verma D.K."/>
            <person name="Gopal K."/>
            <person name="Prasad E.S."/>
        </authorList>
    </citation>
    <scope>NUCLEOTIDE SEQUENCE</scope>
    <source>
        <strain evidence="10">Pws8</strain>
    </source>
</reference>
<name>A0A0M9ALV0_9EURY</name>
<protein>
    <submittedName>
        <fullName evidence="9">Phosphonate ABC transporter permease</fullName>
    </submittedName>
    <submittedName>
        <fullName evidence="10">Phosphonate ABC transporter, permease protein PhnE</fullName>
    </submittedName>
</protein>
<keyword evidence="3" id="KW-1003">Cell membrane</keyword>
<dbReference type="Gene3D" id="1.10.3720.10">
    <property type="entry name" value="MetI-like"/>
    <property type="match status" value="1"/>
</dbReference>
<dbReference type="GO" id="GO:0015416">
    <property type="term" value="F:ABC-type phosphonate transporter activity"/>
    <property type="evidence" value="ECO:0007669"/>
    <property type="project" value="InterPro"/>
</dbReference>
<keyword evidence="5 7" id="KW-1133">Transmembrane helix</keyword>
<dbReference type="Proteomes" id="UP000610611">
    <property type="component" value="Unassembled WGS sequence"/>
</dbReference>
<keyword evidence="6 7" id="KW-0472">Membrane</keyword>
<evidence type="ECO:0000313" key="11">
    <source>
        <dbReference type="Proteomes" id="UP000037729"/>
    </source>
</evidence>
<dbReference type="Proteomes" id="UP000037729">
    <property type="component" value="Unassembled WGS sequence"/>
</dbReference>
<dbReference type="CDD" id="cd06261">
    <property type="entry name" value="TM_PBP2"/>
    <property type="match status" value="1"/>
</dbReference>
<proteinExistence type="inferred from homology"/>
<feature type="transmembrane region" description="Helical" evidence="7">
    <location>
        <begin position="132"/>
        <end position="155"/>
    </location>
</feature>
<evidence type="ECO:0000256" key="2">
    <source>
        <dbReference type="ARBA" id="ARBA00022448"/>
    </source>
</evidence>